<accession>A0A382GBE0</accession>
<dbReference type="EMBL" id="UINC01054627">
    <property type="protein sequence ID" value="SVB72566.1"/>
    <property type="molecule type" value="Genomic_DNA"/>
</dbReference>
<evidence type="ECO:0000313" key="1">
    <source>
        <dbReference type="EMBL" id="SVB72566.1"/>
    </source>
</evidence>
<dbReference type="AlphaFoldDB" id="A0A382GBE0"/>
<reference evidence="1" key="1">
    <citation type="submission" date="2018-05" db="EMBL/GenBank/DDBJ databases">
        <authorList>
            <person name="Lanie J.A."/>
            <person name="Ng W.-L."/>
            <person name="Kazmierczak K.M."/>
            <person name="Andrzejewski T.M."/>
            <person name="Davidsen T.M."/>
            <person name="Wayne K.J."/>
            <person name="Tettelin H."/>
            <person name="Glass J.I."/>
            <person name="Rusch D."/>
            <person name="Podicherti R."/>
            <person name="Tsui H.-C.T."/>
            <person name="Winkler M.E."/>
        </authorList>
    </citation>
    <scope>NUCLEOTIDE SEQUENCE</scope>
</reference>
<protein>
    <submittedName>
        <fullName evidence="1">Uncharacterized protein</fullName>
    </submittedName>
</protein>
<name>A0A382GBE0_9ZZZZ</name>
<proteinExistence type="predicted"/>
<sequence>MNPMTNQSETIITGSDFDSHIAGNDYLIVWPESDIDSNYEYFAFLRSKELWTEGEEGDLITITSAYDEYESIHKEKKPPYPIICSGNLHKRKDGLYYLNFTNERFTGLTVYDPQSDGVLYKYYYIEGKPVLVQIYEKYTLIMRYVTRNGELAKEWGYFKYWTNARSREADEWLPYPNWMYPREKRPFTYVYEKFKNFVFKEKKPSETFYKNGVRKSKHYRWEHHFYFQEGPLKEIKRHNKEGKLTTKEVYENKPIQWESLSDEGSGPIITEYYQYDEGGNLTKTYTYEEAGEAEFENLPC</sequence>
<organism evidence="1">
    <name type="scientific">marine metagenome</name>
    <dbReference type="NCBI Taxonomy" id="408172"/>
    <lineage>
        <taxon>unclassified sequences</taxon>
        <taxon>metagenomes</taxon>
        <taxon>ecological metagenomes</taxon>
    </lineage>
</organism>
<gene>
    <name evidence="1" type="ORF">METZ01_LOCUS225420</name>
</gene>